<reference evidence="2" key="1">
    <citation type="journal article" date="2019" name="Int. J. Syst. Evol. Microbiol.">
        <title>The Global Catalogue of Microorganisms (GCM) 10K type strain sequencing project: providing services to taxonomists for standard genome sequencing and annotation.</title>
        <authorList>
            <consortium name="The Broad Institute Genomics Platform"/>
            <consortium name="The Broad Institute Genome Sequencing Center for Infectious Disease"/>
            <person name="Wu L."/>
            <person name="Ma J."/>
        </authorList>
    </citation>
    <scope>NUCLEOTIDE SEQUENCE [LARGE SCALE GENOMIC DNA]</scope>
    <source>
        <strain evidence="2">CCUG 55854</strain>
    </source>
</reference>
<dbReference type="InterPro" id="IPR029063">
    <property type="entry name" value="SAM-dependent_MTases_sf"/>
</dbReference>
<comment type="caution">
    <text evidence="1">The sequence shown here is derived from an EMBL/GenBank/DDBJ whole genome shotgun (WGS) entry which is preliminary data.</text>
</comment>
<evidence type="ECO:0008006" key="3">
    <source>
        <dbReference type="Google" id="ProtNLM"/>
    </source>
</evidence>
<evidence type="ECO:0000313" key="1">
    <source>
        <dbReference type="EMBL" id="MFD1042818.1"/>
    </source>
</evidence>
<name>A0ABW3LXB1_9GAMM</name>
<protein>
    <recommendedName>
        <fullName evidence="3">Methyltransferase type 11 domain-containing protein</fullName>
    </recommendedName>
</protein>
<organism evidence="1 2">
    <name type="scientific">Pseudoxanthomonas kaohsiungensis</name>
    <dbReference type="NCBI Taxonomy" id="283923"/>
    <lineage>
        <taxon>Bacteria</taxon>
        <taxon>Pseudomonadati</taxon>
        <taxon>Pseudomonadota</taxon>
        <taxon>Gammaproteobacteria</taxon>
        <taxon>Lysobacterales</taxon>
        <taxon>Lysobacteraceae</taxon>
        <taxon>Pseudoxanthomonas</taxon>
    </lineage>
</organism>
<proteinExistence type="predicted"/>
<accession>A0ABW3LXB1</accession>
<dbReference type="Proteomes" id="UP001597033">
    <property type="component" value="Unassembled WGS sequence"/>
</dbReference>
<dbReference type="RefSeq" id="WP_162378535.1">
    <property type="nucleotide sequence ID" value="NZ_JBHTKN010000006.1"/>
</dbReference>
<gene>
    <name evidence="1" type="ORF">ACFQ2N_10740</name>
</gene>
<dbReference type="Gene3D" id="3.40.50.150">
    <property type="entry name" value="Vaccinia Virus protein VP39"/>
    <property type="match status" value="1"/>
</dbReference>
<dbReference type="EMBL" id="JBHTKN010000006">
    <property type="protein sequence ID" value="MFD1042818.1"/>
    <property type="molecule type" value="Genomic_DNA"/>
</dbReference>
<evidence type="ECO:0000313" key="2">
    <source>
        <dbReference type="Proteomes" id="UP001597033"/>
    </source>
</evidence>
<sequence length="215" mass="23436">MPAVVSSRQPGASLRFSGKEAQWLLAEERRWLAAQLASRPARPWLWLAPESSVAADDWPRPPPRGLLLHERGAGYGGTVRCGLPLPLPNECLGDVVLQHPGPRGAAALVEECARVLVDGGRLWLFLVNPWSPYRLRRPRDLPPAHAAWQQHLRSQGMQVDMACFIGPGWRMAPPRGAQASAWPLRACRVIVAEKRGLAPVAPAPVAWRHGAAPAA</sequence>
<dbReference type="SUPFAM" id="SSF53335">
    <property type="entry name" value="S-adenosyl-L-methionine-dependent methyltransferases"/>
    <property type="match status" value="1"/>
</dbReference>
<keyword evidence="2" id="KW-1185">Reference proteome</keyword>